<reference evidence="3" key="2">
    <citation type="submission" date="2020-09" db="EMBL/GenBank/DDBJ databases">
        <authorList>
            <person name="Sun Q."/>
            <person name="Zhou Y."/>
        </authorList>
    </citation>
    <scope>NUCLEOTIDE SEQUENCE</scope>
    <source>
        <strain evidence="3">CGMCC 1.12426</strain>
    </source>
</reference>
<feature type="chain" id="PRO_5036995615" evidence="2">
    <location>
        <begin position="22"/>
        <end position="120"/>
    </location>
</feature>
<organism evidence="3 4">
    <name type="scientific">Roseibium aquae</name>
    <dbReference type="NCBI Taxonomy" id="1323746"/>
    <lineage>
        <taxon>Bacteria</taxon>
        <taxon>Pseudomonadati</taxon>
        <taxon>Pseudomonadota</taxon>
        <taxon>Alphaproteobacteria</taxon>
        <taxon>Hyphomicrobiales</taxon>
        <taxon>Stappiaceae</taxon>
        <taxon>Roseibium</taxon>
    </lineage>
</organism>
<dbReference type="RefSeq" id="WP_150497113.1">
    <property type="nucleotide sequence ID" value="NZ_BMFA01000008.1"/>
</dbReference>
<accession>A0A916TLA9</accession>
<evidence type="ECO:0000313" key="4">
    <source>
        <dbReference type="Proteomes" id="UP000605148"/>
    </source>
</evidence>
<comment type="caution">
    <text evidence="3">The sequence shown here is derived from an EMBL/GenBank/DDBJ whole genome shotgun (WGS) entry which is preliminary data.</text>
</comment>
<reference evidence="3" key="1">
    <citation type="journal article" date="2014" name="Int. J. Syst. Evol. Microbiol.">
        <title>Complete genome sequence of Corynebacterium casei LMG S-19264T (=DSM 44701T), isolated from a smear-ripened cheese.</title>
        <authorList>
            <consortium name="US DOE Joint Genome Institute (JGI-PGF)"/>
            <person name="Walter F."/>
            <person name="Albersmeier A."/>
            <person name="Kalinowski J."/>
            <person name="Ruckert C."/>
        </authorList>
    </citation>
    <scope>NUCLEOTIDE SEQUENCE</scope>
    <source>
        <strain evidence="3">CGMCC 1.12426</strain>
    </source>
</reference>
<feature type="signal peptide" evidence="2">
    <location>
        <begin position="1"/>
        <end position="21"/>
    </location>
</feature>
<gene>
    <name evidence="3" type="ORF">GCM10011316_28540</name>
</gene>
<evidence type="ECO:0000313" key="3">
    <source>
        <dbReference type="EMBL" id="GGB54767.1"/>
    </source>
</evidence>
<protein>
    <submittedName>
        <fullName evidence="3">Uncharacterized protein</fullName>
    </submittedName>
</protein>
<feature type="region of interest" description="Disordered" evidence="1">
    <location>
        <begin position="36"/>
        <end position="62"/>
    </location>
</feature>
<keyword evidence="4" id="KW-1185">Reference proteome</keyword>
<dbReference type="Proteomes" id="UP000605148">
    <property type="component" value="Unassembled WGS sequence"/>
</dbReference>
<evidence type="ECO:0000256" key="2">
    <source>
        <dbReference type="SAM" id="SignalP"/>
    </source>
</evidence>
<dbReference type="EMBL" id="BMFA01000008">
    <property type="protein sequence ID" value="GGB54767.1"/>
    <property type="molecule type" value="Genomic_DNA"/>
</dbReference>
<sequence>MTLLRQALCAGLVCLPAAGCAGDPEETLAGALGRPVPAETLPQAPAVSPGQPDAPGGLIDPDQRARTHETLRSLASGAKANTQVRGTAGKDSLIKARDTHGQAALDDIRGTAAIRTQTSE</sequence>
<name>A0A916TLA9_9HYPH</name>
<keyword evidence="2" id="KW-0732">Signal</keyword>
<evidence type="ECO:0000256" key="1">
    <source>
        <dbReference type="SAM" id="MobiDB-lite"/>
    </source>
</evidence>
<proteinExistence type="predicted"/>
<dbReference type="AlphaFoldDB" id="A0A916TLA9"/>